<evidence type="ECO:0000313" key="1">
    <source>
        <dbReference type="EMBL" id="KAK3756051.1"/>
    </source>
</evidence>
<dbReference type="Proteomes" id="UP001283361">
    <property type="component" value="Unassembled WGS sequence"/>
</dbReference>
<organism evidence="1 2">
    <name type="scientific">Elysia crispata</name>
    <name type="common">lettuce slug</name>
    <dbReference type="NCBI Taxonomy" id="231223"/>
    <lineage>
        <taxon>Eukaryota</taxon>
        <taxon>Metazoa</taxon>
        <taxon>Spiralia</taxon>
        <taxon>Lophotrochozoa</taxon>
        <taxon>Mollusca</taxon>
        <taxon>Gastropoda</taxon>
        <taxon>Heterobranchia</taxon>
        <taxon>Euthyneura</taxon>
        <taxon>Panpulmonata</taxon>
        <taxon>Sacoglossa</taxon>
        <taxon>Placobranchoidea</taxon>
        <taxon>Plakobranchidae</taxon>
        <taxon>Elysia</taxon>
    </lineage>
</organism>
<dbReference type="AlphaFoldDB" id="A0AAE0YSM5"/>
<name>A0AAE0YSM5_9GAST</name>
<protein>
    <submittedName>
        <fullName evidence="1">Uncharacterized protein</fullName>
    </submittedName>
</protein>
<proteinExistence type="predicted"/>
<keyword evidence="2" id="KW-1185">Reference proteome</keyword>
<sequence length="75" mass="8409">MTIWGTRHVSWAGAGLLPVESVNSIHPYYCLEVFTSEDDDNIDVLLRIATASLLLFQHGPLPIRGLWRPHTLPSI</sequence>
<evidence type="ECO:0000313" key="2">
    <source>
        <dbReference type="Proteomes" id="UP001283361"/>
    </source>
</evidence>
<reference evidence="1" key="1">
    <citation type="journal article" date="2023" name="G3 (Bethesda)">
        <title>A reference genome for the long-term kleptoplast-retaining sea slug Elysia crispata morphotype clarki.</title>
        <authorList>
            <person name="Eastman K.E."/>
            <person name="Pendleton A.L."/>
            <person name="Shaikh M.A."/>
            <person name="Suttiyut T."/>
            <person name="Ogas R."/>
            <person name="Tomko P."/>
            <person name="Gavelis G."/>
            <person name="Widhalm J.R."/>
            <person name="Wisecaver J.H."/>
        </authorList>
    </citation>
    <scope>NUCLEOTIDE SEQUENCE</scope>
    <source>
        <strain evidence="1">ECLA1</strain>
    </source>
</reference>
<gene>
    <name evidence="1" type="ORF">RRG08_032974</name>
</gene>
<dbReference type="EMBL" id="JAWDGP010005567">
    <property type="protein sequence ID" value="KAK3756051.1"/>
    <property type="molecule type" value="Genomic_DNA"/>
</dbReference>
<accession>A0AAE0YSM5</accession>
<comment type="caution">
    <text evidence="1">The sequence shown here is derived from an EMBL/GenBank/DDBJ whole genome shotgun (WGS) entry which is preliminary data.</text>
</comment>